<dbReference type="Proteomes" id="UP000186391">
    <property type="component" value="Unassembled WGS sequence"/>
</dbReference>
<dbReference type="OrthoDB" id="9806653at2"/>
<dbReference type="Gene3D" id="3.40.50.2000">
    <property type="entry name" value="Glycogen Phosphorylase B"/>
    <property type="match status" value="2"/>
</dbReference>
<evidence type="ECO:0000313" key="6">
    <source>
        <dbReference type="Proteomes" id="UP000186391"/>
    </source>
</evidence>
<feature type="domain" description="Glycosyl transferase family 1" evidence="3">
    <location>
        <begin position="200"/>
        <end position="358"/>
    </location>
</feature>
<dbReference type="Pfam" id="PF00534">
    <property type="entry name" value="Glycos_transf_1"/>
    <property type="match status" value="1"/>
</dbReference>
<evidence type="ECO:0000259" key="3">
    <source>
        <dbReference type="Pfam" id="PF00534"/>
    </source>
</evidence>
<reference evidence="5 6" key="1">
    <citation type="submission" date="2016-11" db="EMBL/GenBank/DDBJ databases">
        <title>Draft Genome Sequences of Nine Cyanobacterial Strains from Diverse Habitats.</title>
        <authorList>
            <person name="Zhu T."/>
            <person name="Hou S."/>
            <person name="Lu X."/>
            <person name="Hess W.R."/>
        </authorList>
    </citation>
    <scope>NUCLEOTIDE SEQUENCE [LARGE SCALE GENOMIC DNA]</scope>
    <source>
        <strain evidence="5 6">NIES-592</strain>
    </source>
</reference>
<evidence type="ECO:0000256" key="1">
    <source>
        <dbReference type="ARBA" id="ARBA00022676"/>
    </source>
</evidence>
<keyword evidence="1" id="KW-0328">Glycosyltransferase</keyword>
<dbReference type="SUPFAM" id="SSF53756">
    <property type="entry name" value="UDP-Glycosyltransferase/glycogen phosphorylase"/>
    <property type="match status" value="1"/>
</dbReference>
<dbReference type="GO" id="GO:0016757">
    <property type="term" value="F:glycosyltransferase activity"/>
    <property type="evidence" value="ECO:0007669"/>
    <property type="project" value="UniProtKB-KW"/>
</dbReference>
<protein>
    <submittedName>
        <fullName evidence="5">Glycosyl transferase</fullName>
    </submittedName>
</protein>
<accession>A0A1U7GUZ6</accession>
<keyword evidence="6" id="KW-1185">Reference proteome</keyword>
<sequence length="384" mass="42689">MKLCIVTHNVVKGNGQGRVNYEVVWEAIRRGYHVTLVASEVASSLQQHSQVRWICVPVKGWPTEILRNMIFSWRSGNWLRQHRSEFDLVKANGAITTVPADVNAVHFVHSSWLKFSSMGTMPKSAKNILNPRSVVYDFYQWLYTAMNARWEKSAFQQAQVVVAVSDKVGKDLLEIGVPPERLQVIVNGVDLQEFSPGVSDRQKWNLPQDVPLALFAGDIRIPRKNLDTVLHALVKVPNLHLAVAGITEGSPYLQLAASLGLNERVHFLGLCRDVPELMRAVDFLVFPSRYDPFGLVVIEAMACGLPVITAVTTGAAELVQPEAGIVLSDPNDTEALIQALSSLTSDRTLRSQMGKAARTIAEQHSWQLMAKSYVDLFEELVKSI</sequence>
<dbReference type="CDD" id="cd03801">
    <property type="entry name" value="GT4_PimA-like"/>
    <property type="match status" value="1"/>
</dbReference>
<dbReference type="Pfam" id="PF13439">
    <property type="entry name" value="Glyco_transf_4"/>
    <property type="match status" value="1"/>
</dbReference>
<comment type="caution">
    <text evidence="5">The sequence shown here is derived from an EMBL/GenBank/DDBJ whole genome shotgun (WGS) entry which is preliminary data.</text>
</comment>
<feature type="domain" description="Glycosyltransferase subfamily 4-like N-terminal" evidence="4">
    <location>
        <begin position="14"/>
        <end position="192"/>
    </location>
</feature>
<name>A0A1U7GUZ6_9CYAN</name>
<proteinExistence type="predicted"/>
<gene>
    <name evidence="5" type="ORF">NIES592_19725</name>
</gene>
<dbReference type="EMBL" id="MRCA01000014">
    <property type="protein sequence ID" value="OKH11924.1"/>
    <property type="molecule type" value="Genomic_DNA"/>
</dbReference>
<dbReference type="InterPro" id="IPR001296">
    <property type="entry name" value="Glyco_trans_1"/>
</dbReference>
<dbReference type="AlphaFoldDB" id="A0A1U7GUZ6"/>
<dbReference type="RefSeq" id="WP_062249783.1">
    <property type="nucleotide sequence ID" value="NZ_MRCA01000014.1"/>
</dbReference>
<evidence type="ECO:0000256" key="2">
    <source>
        <dbReference type="ARBA" id="ARBA00022679"/>
    </source>
</evidence>
<evidence type="ECO:0000259" key="4">
    <source>
        <dbReference type="Pfam" id="PF13439"/>
    </source>
</evidence>
<dbReference type="InterPro" id="IPR028098">
    <property type="entry name" value="Glyco_trans_4-like_N"/>
</dbReference>
<evidence type="ECO:0000313" key="5">
    <source>
        <dbReference type="EMBL" id="OKH11924.1"/>
    </source>
</evidence>
<dbReference type="PANTHER" id="PTHR12526">
    <property type="entry name" value="GLYCOSYLTRANSFERASE"/>
    <property type="match status" value="1"/>
</dbReference>
<dbReference type="PANTHER" id="PTHR12526:SF510">
    <property type="entry name" value="D-INOSITOL 3-PHOSPHATE GLYCOSYLTRANSFERASE"/>
    <property type="match status" value="1"/>
</dbReference>
<keyword evidence="2 5" id="KW-0808">Transferase</keyword>
<organism evidence="5 6">
    <name type="scientific">Fischerella major NIES-592</name>
    <dbReference type="NCBI Taxonomy" id="210994"/>
    <lineage>
        <taxon>Bacteria</taxon>
        <taxon>Bacillati</taxon>
        <taxon>Cyanobacteriota</taxon>
        <taxon>Cyanophyceae</taxon>
        <taxon>Nostocales</taxon>
        <taxon>Hapalosiphonaceae</taxon>
        <taxon>Fischerella</taxon>
    </lineage>
</organism>